<dbReference type="EMBL" id="MU006707">
    <property type="protein sequence ID" value="KAF2630402.1"/>
    <property type="molecule type" value="Genomic_DNA"/>
</dbReference>
<accession>A0ACB6SA60</accession>
<evidence type="ECO:0000313" key="1">
    <source>
        <dbReference type="EMBL" id="KAF2630402.1"/>
    </source>
</evidence>
<reference evidence="1" key="1">
    <citation type="journal article" date="2020" name="Stud. Mycol.">
        <title>101 Dothideomycetes genomes: a test case for predicting lifestyles and emergence of pathogens.</title>
        <authorList>
            <person name="Haridas S."/>
            <person name="Albert R."/>
            <person name="Binder M."/>
            <person name="Bloem J."/>
            <person name="Labutti K."/>
            <person name="Salamov A."/>
            <person name="Andreopoulos B."/>
            <person name="Baker S."/>
            <person name="Barry K."/>
            <person name="Bills G."/>
            <person name="Bluhm B."/>
            <person name="Cannon C."/>
            <person name="Castanera R."/>
            <person name="Culley D."/>
            <person name="Daum C."/>
            <person name="Ezra D."/>
            <person name="Gonzalez J."/>
            <person name="Henrissat B."/>
            <person name="Kuo A."/>
            <person name="Liang C."/>
            <person name="Lipzen A."/>
            <person name="Lutzoni F."/>
            <person name="Magnuson J."/>
            <person name="Mondo S."/>
            <person name="Nolan M."/>
            <person name="Ohm R."/>
            <person name="Pangilinan J."/>
            <person name="Park H.-J."/>
            <person name="Ramirez L."/>
            <person name="Alfaro M."/>
            <person name="Sun H."/>
            <person name="Tritt A."/>
            <person name="Yoshinaga Y."/>
            <person name="Zwiers L.-H."/>
            <person name="Turgeon B."/>
            <person name="Goodwin S."/>
            <person name="Spatafora J."/>
            <person name="Crous P."/>
            <person name="Grigoriev I."/>
        </authorList>
    </citation>
    <scope>NUCLEOTIDE SEQUENCE</scope>
    <source>
        <strain evidence="1">CBS 525.71</strain>
    </source>
</reference>
<sequence>MMASMRLVILGNTEDAKHQILVLCPKKAESAVRSYYAIDLVQWLCRPGKLGCLDFEVVVVGNSPTPSTATDSFQVYCYQNSARHMRSTHAWATRIKVQQLGTDHCAAMGGFVRTVTNSAEDTIYGLTVGHIHSSGGSADEHSCQENLLSSTFRSPRNIDPVQIGATWEKLHNTVAGCSGTWVTKRIQHRCQVFGHLVAKDLQGDLWVVPMIDNLADIGRELDASQVEIPSPNQVIEHFSRPASGIQEAPASTQDSENIYFDFDGHINTNLKLEDIKTKDEQSQVAAPSSSSNRAGQNASQPSGSSGRTTEYRW</sequence>
<keyword evidence="2" id="KW-1185">Reference proteome</keyword>
<name>A0ACB6SA60_9PLEO</name>
<proteinExistence type="predicted"/>
<dbReference type="Proteomes" id="UP000799754">
    <property type="component" value="Unassembled WGS sequence"/>
</dbReference>
<organism evidence="1 2">
    <name type="scientific">Macroventuria anomochaeta</name>
    <dbReference type="NCBI Taxonomy" id="301207"/>
    <lineage>
        <taxon>Eukaryota</taxon>
        <taxon>Fungi</taxon>
        <taxon>Dikarya</taxon>
        <taxon>Ascomycota</taxon>
        <taxon>Pezizomycotina</taxon>
        <taxon>Dothideomycetes</taxon>
        <taxon>Pleosporomycetidae</taxon>
        <taxon>Pleosporales</taxon>
        <taxon>Pleosporineae</taxon>
        <taxon>Didymellaceae</taxon>
        <taxon>Macroventuria</taxon>
    </lineage>
</organism>
<gene>
    <name evidence="1" type="ORF">BU25DRAFT_446628</name>
</gene>
<comment type="caution">
    <text evidence="1">The sequence shown here is derived from an EMBL/GenBank/DDBJ whole genome shotgun (WGS) entry which is preliminary data.</text>
</comment>
<evidence type="ECO:0000313" key="2">
    <source>
        <dbReference type="Proteomes" id="UP000799754"/>
    </source>
</evidence>
<protein>
    <submittedName>
        <fullName evidence="1">Uncharacterized protein</fullName>
    </submittedName>
</protein>